<dbReference type="Gene3D" id="3.30.70.100">
    <property type="match status" value="1"/>
</dbReference>
<dbReference type="Pfam" id="PF00708">
    <property type="entry name" value="Acylphosphatase"/>
    <property type="match status" value="1"/>
</dbReference>
<dbReference type="EMBL" id="VSSQ01000452">
    <property type="protein sequence ID" value="MPL95050.1"/>
    <property type="molecule type" value="Genomic_DNA"/>
</dbReference>
<reference evidence="2" key="1">
    <citation type="submission" date="2019-08" db="EMBL/GenBank/DDBJ databases">
        <authorList>
            <person name="Kucharzyk K."/>
            <person name="Murdoch R.W."/>
            <person name="Higgins S."/>
            <person name="Loffler F."/>
        </authorList>
    </citation>
    <scope>NUCLEOTIDE SEQUENCE</scope>
</reference>
<evidence type="ECO:0000259" key="1">
    <source>
        <dbReference type="PROSITE" id="PS51160"/>
    </source>
</evidence>
<dbReference type="SUPFAM" id="SSF54975">
    <property type="entry name" value="Acylphosphatase/BLUF domain-like"/>
    <property type="match status" value="1"/>
</dbReference>
<gene>
    <name evidence="2" type="ORF">SDC9_41213</name>
</gene>
<evidence type="ECO:0000313" key="2">
    <source>
        <dbReference type="EMBL" id="MPL95050.1"/>
    </source>
</evidence>
<accession>A0A644VV01</accession>
<dbReference type="PROSITE" id="PS51160">
    <property type="entry name" value="ACYLPHOSPHATASE_3"/>
    <property type="match status" value="1"/>
</dbReference>
<protein>
    <recommendedName>
        <fullName evidence="1">Acylphosphatase-like domain-containing protein</fullName>
    </recommendedName>
</protein>
<comment type="caution">
    <text evidence="2">The sequence shown here is derived from an EMBL/GenBank/DDBJ whole genome shotgun (WGS) entry which is preliminary data.</text>
</comment>
<dbReference type="InterPro" id="IPR036046">
    <property type="entry name" value="Acylphosphatase-like_dom_sf"/>
</dbReference>
<feature type="domain" description="Acylphosphatase-like" evidence="1">
    <location>
        <begin position="2"/>
        <end position="91"/>
    </location>
</feature>
<dbReference type="InterPro" id="IPR001792">
    <property type="entry name" value="Acylphosphatase-like_dom"/>
</dbReference>
<proteinExistence type="predicted"/>
<organism evidence="2">
    <name type="scientific">bioreactor metagenome</name>
    <dbReference type="NCBI Taxonomy" id="1076179"/>
    <lineage>
        <taxon>unclassified sequences</taxon>
        <taxon>metagenomes</taxon>
        <taxon>ecological metagenomes</taxon>
    </lineage>
</organism>
<dbReference type="AlphaFoldDB" id="A0A644VV01"/>
<name>A0A644VV01_9ZZZZ</name>
<sequence>MRVAVDIRLSIDQVCKGFRFYTLNKGREMGLCGSISNQGSEHRILIHVEGEETTVQKYISLISKGSPHCNVLHIHATPGEVIHCSRFDIINQEPRPIRSIAPEERPRRFAFKIGIFGL</sequence>